<keyword evidence="4" id="KW-1185">Reference proteome</keyword>
<evidence type="ECO:0000259" key="2">
    <source>
        <dbReference type="Pfam" id="PF13354"/>
    </source>
</evidence>
<keyword evidence="3" id="KW-0378">Hydrolase</keyword>
<dbReference type="InterPro" id="IPR000871">
    <property type="entry name" value="Beta-lactam_class-A"/>
</dbReference>
<dbReference type="PANTHER" id="PTHR35333">
    <property type="entry name" value="BETA-LACTAMASE"/>
    <property type="match status" value="1"/>
</dbReference>
<keyword evidence="1" id="KW-0732">Signal</keyword>
<name>A0AAU4K7K3_9NOCA</name>
<dbReference type="EC" id="3.5.2.6" evidence="3"/>
<accession>A0AAU4K7K3</accession>
<dbReference type="Proteomes" id="UP001432128">
    <property type="component" value="Chromosome"/>
</dbReference>
<dbReference type="GO" id="GO:0030655">
    <property type="term" value="P:beta-lactam antibiotic catabolic process"/>
    <property type="evidence" value="ECO:0007669"/>
    <property type="project" value="InterPro"/>
</dbReference>
<sequence>MRMFGRLAVVLVSVSVTSGVLAASASAAPQPISIDAQIVASAKQADTTIGVWARDLRTGRVIAAVNAGERFPVLSMSKVYLAAAVLDAARHGRLSLTRPVPVRASDIVANSPETGKHVGGTMTCPEIAVAALQLSDNTAANLMFAAIGGPRALTAFARSTGDPATLMVRQETALNTAFPGDVRDTTVPQAWAAGLRAVMVGTRLDPRDRTTLVRWMRGTRTSDKRFRADLPAGWTTADKTGTGDYGSADDAGLLIGPGGRRILLVVQTRNARDVPDATAADAVIARVASLVARAA</sequence>
<dbReference type="GO" id="GO:0008800">
    <property type="term" value="F:beta-lactamase activity"/>
    <property type="evidence" value="ECO:0007669"/>
    <property type="project" value="UniProtKB-EC"/>
</dbReference>
<evidence type="ECO:0000313" key="4">
    <source>
        <dbReference type="Proteomes" id="UP001432128"/>
    </source>
</evidence>
<organism evidence="3 4">
    <name type="scientific">Williamsia herbipolensis</name>
    <dbReference type="NCBI Taxonomy" id="1603258"/>
    <lineage>
        <taxon>Bacteria</taxon>
        <taxon>Bacillati</taxon>
        <taxon>Actinomycetota</taxon>
        <taxon>Actinomycetes</taxon>
        <taxon>Mycobacteriales</taxon>
        <taxon>Nocardiaceae</taxon>
        <taxon>Williamsia</taxon>
    </lineage>
</organism>
<dbReference type="SUPFAM" id="SSF56601">
    <property type="entry name" value="beta-lactamase/transpeptidase-like"/>
    <property type="match status" value="1"/>
</dbReference>
<dbReference type="EMBL" id="CP108021">
    <property type="protein sequence ID" value="WUM21943.1"/>
    <property type="molecule type" value="Genomic_DNA"/>
</dbReference>
<evidence type="ECO:0000256" key="1">
    <source>
        <dbReference type="SAM" id="SignalP"/>
    </source>
</evidence>
<dbReference type="Gene3D" id="3.40.710.10">
    <property type="entry name" value="DD-peptidase/beta-lactamase superfamily"/>
    <property type="match status" value="1"/>
</dbReference>
<dbReference type="NCBIfam" id="NF033103">
    <property type="entry name" value="bla_class_A"/>
    <property type="match status" value="1"/>
</dbReference>
<dbReference type="PRINTS" id="PR00118">
    <property type="entry name" value="BLACTAMASEA"/>
</dbReference>
<feature type="domain" description="Beta-lactamase class A catalytic" evidence="2">
    <location>
        <begin position="50"/>
        <end position="267"/>
    </location>
</feature>
<dbReference type="Pfam" id="PF13354">
    <property type="entry name" value="Beta-lactamase2"/>
    <property type="match status" value="1"/>
</dbReference>
<dbReference type="AlphaFoldDB" id="A0AAU4K7K3"/>
<reference evidence="3 4" key="1">
    <citation type="submission" date="2022-10" db="EMBL/GenBank/DDBJ databases">
        <title>The complete genomes of actinobacterial strains from the NBC collection.</title>
        <authorList>
            <person name="Joergensen T.S."/>
            <person name="Alvarez Arevalo M."/>
            <person name="Sterndorff E.B."/>
            <person name="Faurdal D."/>
            <person name="Vuksanovic O."/>
            <person name="Mourched A.-S."/>
            <person name="Charusanti P."/>
            <person name="Shaw S."/>
            <person name="Blin K."/>
            <person name="Weber T."/>
        </authorList>
    </citation>
    <scope>NUCLEOTIDE SEQUENCE [LARGE SCALE GENOMIC DNA]</scope>
    <source>
        <strain evidence="3 4">NBC_00319</strain>
    </source>
</reference>
<proteinExistence type="predicted"/>
<evidence type="ECO:0000313" key="3">
    <source>
        <dbReference type="EMBL" id="WUM21943.1"/>
    </source>
</evidence>
<dbReference type="GO" id="GO:0046677">
    <property type="term" value="P:response to antibiotic"/>
    <property type="evidence" value="ECO:0007669"/>
    <property type="project" value="InterPro"/>
</dbReference>
<gene>
    <name evidence="3" type="primary">bla</name>
    <name evidence="3" type="ORF">OG579_09320</name>
</gene>
<feature type="chain" id="PRO_5043850410" evidence="1">
    <location>
        <begin position="23"/>
        <end position="295"/>
    </location>
</feature>
<dbReference type="KEGG" id="whr:OG579_09320"/>
<dbReference type="RefSeq" id="WP_328858898.1">
    <property type="nucleotide sequence ID" value="NZ_CP108021.1"/>
</dbReference>
<feature type="signal peptide" evidence="1">
    <location>
        <begin position="1"/>
        <end position="22"/>
    </location>
</feature>
<protein>
    <submittedName>
        <fullName evidence="3">Class A beta-lactamase</fullName>
        <ecNumber evidence="3">3.5.2.6</ecNumber>
    </submittedName>
</protein>
<dbReference type="PANTHER" id="PTHR35333:SF3">
    <property type="entry name" value="BETA-LACTAMASE-TYPE TRANSPEPTIDASE FOLD CONTAINING PROTEIN"/>
    <property type="match status" value="1"/>
</dbReference>
<dbReference type="InterPro" id="IPR045155">
    <property type="entry name" value="Beta-lactam_cat"/>
</dbReference>
<dbReference type="InterPro" id="IPR012338">
    <property type="entry name" value="Beta-lactam/transpept-like"/>
</dbReference>